<accession>A0A0B5DUF0</accession>
<evidence type="ECO:0000313" key="4">
    <source>
        <dbReference type="Proteomes" id="UP000031526"/>
    </source>
</evidence>
<dbReference type="KEGG" id="snq:CP978_30330"/>
<reference evidence="4" key="1">
    <citation type="submission" date="2014-09" db="EMBL/GenBank/DDBJ databases">
        <title>Sequence of the Streptomyces nodosus genome.</title>
        <authorList>
            <person name="Sweeney P."/>
            <person name="Stephens N."/>
            <person name="Murphy C."/>
            <person name="Caffrey P."/>
        </authorList>
    </citation>
    <scope>NUCLEOTIDE SEQUENCE [LARGE SCALE GENOMIC DNA]</scope>
    <source>
        <strain evidence="4">ATCC 14899</strain>
    </source>
</reference>
<evidence type="ECO:0000313" key="3">
    <source>
        <dbReference type="EMBL" id="QEV42279.1"/>
    </source>
</evidence>
<keyword evidence="1" id="KW-0812">Transmembrane</keyword>
<dbReference type="EMBL" id="CP023747">
    <property type="protein sequence ID" value="QEV42279.1"/>
    <property type="molecule type" value="Genomic_DNA"/>
</dbReference>
<sequence>MLVVLFAGRELYALRRVPRRSVLREFTSDRVALYTAALWWACSTVVIWTDEHDWIGAPLFGILTACMVGTAVAQARRVLHRQRDARAVR</sequence>
<dbReference type="AlphaFoldDB" id="A0A0B5DUF0"/>
<evidence type="ECO:0000256" key="1">
    <source>
        <dbReference type="SAM" id="Phobius"/>
    </source>
</evidence>
<dbReference type="HOGENOM" id="CLU_2453383_0_0_11"/>
<reference evidence="3 5" key="3">
    <citation type="submission" date="2017-09" db="EMBL/GenBank/DDBJ databases">
        <title>Streptomyces genome completion.</title>
        <authorList>
            <person name="Lee N."/>
            <person name="Cho B.-K."/>
        </authorList>
    </citation>
    <scope>NUCLEOTIDE SEQUENCE [LARGE SCALE GENOMIC DNA]</scope>
    <source>
        <strain evidence="3 5">ATCC 14899</strain>
    </source>
</reference>
<reference evidence="2 4" key="2">
    <citation type="journal article" date="2016" name="Appl. Microbiol. Biotechnol.">
        <title>Exploiting the genome sequence of Streptomyces nodosus for enhanced antibiotic production.</title>
        <authorList>
            <person name="Sweeney P."/>
            <person name="Murphy C.D."/>
            <person name="Caffrey P."/>
        </authorList>
    </citation>
    <scope>NUCLEOTIDE SEQUENCE [LARGE SCALE GENOMIC DNA]</scope>
    <source>
        <strain evidence="2 4">ATCC 14899</strain>
    </source>
</reference>
<evidence type="ECO:0000313" key="5">
    <source>
        <dbReference type="Proteomes" id="UP000325763"/>
    </source>
</evidence>
<keyword evidence="4" id="KW-1185">Reference proteome</keyword>
<keyword evidence="1" id="KW-0472">Membrane</keyword>
<protein>
    <submittedName>
        <fullName evidence="2">Uncharacterized protein</fullName>
    </submittedName>
</protein>
<dbReference type="Proteomes" id="UP000031526">
    <property type="component" value="Chromosome"/>
</dbReference>
<dbReference type="EMBL" id="CP009313">
    <property type="protein sequence ID" value="AJE43772.1"/>
    <property type="molecule type" value="Genomic_DNA"/>
</dbReference>
<evidence type="ECO:0000313" key="2">
    <source>
        <dbReference type="EMBL" id="AJE43772.1"/>
    </source>
</evidence>
<keyword evidence="1" id="KW-1133">Transmembrane helix</keyword>
<dbReference type="Proteomes" id="UP000325763">
    <property type="component" value="Chromosome"/>
</dbReference>
<feature type="transmembrane region" description="Helical" evidence="1">
    <location>
        <begin position="54"/>
        <end position="73"/>
    </location>
</feature>
<feature type="transmembrane region" description="Helical" evidence="1">
    <location>
        <begin position="31"/>
        <end position="48"/>
    </location>
</feature>
<name>A0A0B5DUF0_9ACTN</name>
<proteinExistence type="predicted"/>
<gene>
    <name evidence="3" type="ORF">CP978_30330</name>
    <name evidence="2" type="ORF">SNOD_30020</name>
</gene>
<organism evidence="2 4">
    <name type="scientific">Streptomyces nodosus</name>
    <dbReference type="NCBI Taxonomy" id="40318"/>
    <lineage>
        <taxon>Bacteria</taxon>
        <taxon>Bacillati</taxon>
        <taxon>Actinomycetota</taxon>
        <taxon>Actinomycetes</taxon>
        <taxon>Kitasatosporales</taxon>
        <taxon>Streptomycetaceae</taxon>
        <taxon>Streptomyces</taxon>
    </lineage>
</organism>